<name>A0AAV0WLU5_9HEMI</name>
<evidence type="ECO:0008006" key="6">
    <source>
        <dbReference type="Google" id="ProtNLM"/>
    </source>
</evidence>
<evidence type="ECO:0000256" key="2">
    <source>
        <dbReference type="ARBA" id="ARBA00022771"/>
    </source>
</evidence>
<dbReference type="EMBL" id="CARXXK010000002">
    <property type="protein sequence ID" value="CAI6356676.1"/>
    <property type="molecule type" value="Genomic_DNA"/>
</dbReference>
<sequence>MVLNTNSCGVCELQFNDLDAQLKCDSCPRLVHHKCSGLLASEIKCLTLKNRKLKYFCDSCDKGLNELPDLKNLISSLLVEVENLKNNSCSSRSDEFIINEMNERNFRAANVLFYNIPECTSSNIEERVLYDKEEISKIIKDTSSDNKTPIKVIRLGKSYQPNKHRPIKAIFSSAGDAFDILKNKKHILSRLPPNSSNIGISSDRTLFQREQMKKLRDQLAARQSSGEQNLTIKFTKGTPGIVVIDKIVKNSQNF</sequence>
<dbReference type="InterPro" id="IPR011011">
    <property type="entry name" value="Znf_FYVE_PHD"/>
</dbReference>
<keyword evidence="1" id="KW-0479">Metal-binding</keyword>
<dbReference type="InterPro" id="IPR019786">
    <property type="entry name" value="Zinc_finger_PHD-type_CS"/>
</dbReference>
<keyword evidence="3" id="KW-0862">Zinc</keyword>
<dbReference type="GO" id="GO:0008270">
    <property type="term" value="F:zinc ion binding"/>
    <property type="evidence" value="ECO:0007669"/>
    <property type="project" value="UniProtKB-KW"/>
</dbReference>
<evidence type="ECO:0000256" key="1">
    <source>
        <dbReference type="ARBA" id="ARBA00022723"/>
    </source>
</evidence>
<keyword evidence="5" id="KW-1185">Reference proteome</keyword>
<evidence type="ECO:0000256" key="3">
    <source>
        <dbReference type="ARBA" id="ARBA00022833"/>
    </source>
</evidence>
<dbReference type="PROSITE" id="PS01359">
    <property type="entry name" value="ZF_PHD_1"/>
    <property type="match status" value="1"/>
</dbReference>
<dbReference type="InterPro" id="IPR013083">
    <property type="entry name" value="Znf_RING/FYVE/PHD"/>
</dbReference>
<evidence type="ECO:0000313" key="5">
    <source>
        <dbReference type="Proteomes" id="UP001160148"/>
    </source>
</evidence>
<evidence type="ECO:0000313" key="4">
    <source>
        <dbReference type="EMBL" id="CAI6356676.1"/>
    </source>
</evidence>
<dbReference type="SUPFAM" id="SSF57903">
    <property type="entry name" value="FYVE/PHD zinc finger"/>
    <property type="match status" value="1"/>
</dbReference>
<gene>
    <name evidence="4" type="ORF">MEUPH1_LOCUS12386</name>
</gene>
<comment type="caution">
    <text evidence="4">The sequence shown here is derived from an EMBL/GenBank/DDBJ whole genome shotgun (WGS) entry which is preliminary data.</text>
</comment>
<accession>A0AAV0WLU5</accession>
<dbReference type="Gene3D" id="3.30.40.10">
    <property type="entry name" value="Zinc/RING finger domain, C3HC4 (zinc finger)"/>
    <property type="match status" value="1"/>
</dbReference>
<dbReference type="AlphaFoldDB" id="A0AAV0WLU5"/>
<protein>
    <recommendedName>
        <fullName evidence="6">PHD-type domain-containing protein</fullName>
    </recommendedName>
</protein>
<organism evidence="4 5">
    <name type="scientific">Macrosiphum euphorbiae</name>
    <name type="common">potato aphid</name>
    <dbReference type="NCBI Taxonomy" id="13131"/>
    <lineage>
        <taxon>Eukaryota</taxon>
        <taxon>Metazoa</taxon>
        <taxon>Ecdysozoa</taxon>
        <taxon>Arthropoda</taxon>
        <taxon>Hexapoda</taxon>
        <taxon>Insecta</taxon>
        <taxon>Pterygota</taxon>
        <taxon>Neoptera</taxon>
        <taxon>Paraneoptera</taxon>
        <taxon>Hemiptera</taxon>
        <taxon>Sternorrhyncha</taxon>
        <taxon>Aphidomorpha</taxon>
        <taxon>Aphidoidea</taxon>
        <taxon>Aphididae</taxon>
        <taxon>Macrosiphini</taxon>
        <taxon>Macrosiphum</taxon>
    </lineage>
</organism>
<proteinExistence type="predicted"/>
<dbReference type="Proteomes" id="UP001160148">
    <property type="component" value="Unassembled WGS sequence"/>
</dbReference>
<keyword evidence="2" id="KW-0863">Zinc-finger</keyword>
<reference evidence="4 5" key="1">
    <citation type="submission" date="2023-01" db="EMBL/GenBank/DDBJ databases">
        <authorList>
            <person name="Whitehead M."/>
        </authorList>
    </citation>
    <scope>NUCLEOTIDE SEQUENCE [LARGE SCALE GENOMIC DNA]</scope>
</reference>